<name>A0ABW8EYI6_9BURK</name>
<dbReference type="RefSeq" id="WP_402698920.1">
    <property type="nucleotide sequence ID" value="NZ_JBIUZV010000003.1"/>
</dbReference>
<evidence type="ECO:0000313" key="4">
    <source>
        <dbReference type="EMBL" id="MFJ3045366.1"/>
    </source>
</evidence>
<comment type="similarity">
    <text evidence="1 3">Belongs to the enoyl-CoA hydratase/isomerase family.</text>
</comment>
<keyword evidence="2" id="KW-0456">Lyase</keyword>
<dbReference type="Proteomes" id="UP001617427">
    <property type="component" value="Unassembled WGS sequence"/>
</dbReference>
<evidence type="ECO:0000256" key="3">
    <source>
        <dbReference type="RuleBase" id="RU003707"/>
    </source>
</evidence>
<dbReference type="Pfam" id="PF00378">
    <property type="entry name" value="ECH_1"/>
    <property type="match status" value="1"/>
</dbReference>
<dbReference type="PANTHER" id="PTHR11941:SF54">
    <property type="entry name" value="ENOYL-COA HYDRATASE, MITOCHONDRIAL"/>
    <property type="match status" value="1"/>
</dbReference>
<proteinExistence type="inferred from homology"/>
<dbReference type="Gene3D" id="1.10.12.10">
    <property type="entry name" value="Lyase 2-enoyl-coa Hydratase, Chain A, domain 2"/>
    <property type="match status" value="1"/>
</dbReference>
<protein>
    <submittedName>
        <fullName evidence="4">Enoyl-CoA hydratase-related protein</fullName>
    </submittedName>
</protein>
<evidence type="ECO:0000313" key="5">
    <source>
        <dbReference type="Proteomes" id="UP001617427"/>
    </source>
</evidence>
<dbReference type="PROSITE" id="PS00166">
    <property type="entry name" value="ENOYL_COA_HYDRATASE"/>
    <property type="match status" value="1"/>
</dbReference>
<evidence type="ECO:0000256" key="2">
    <source>
        <dbReference type="ARBA" id="ARBA00023239"/>
    </source>
</evidence>
<gene>
    <name evidence="4" type="ORF">ACIPEN_06020</name>
</gene>
<reference evidence="4 5" key="1">
    <citation type="submission" date="2024-10" db="EMBL/GenBank/DDBJ databases">
        <title>The Natural Products Discovery Center: Release of the First 8490 Sequenced Strains for Exploring Actinobacteria Biosynthetic Diversity.</title>
        <authorList>
            <person name="Kalkreuter E."/>
            <person name="Kautsar S.A."/>
            <person name="Yang D."/>
            <person name="Bader C.D."/>
            <person name="Teijaro C.N."/>
            <person name="Fluegel L."/>
            <person name="Davis C.M."/>
            <person name="Simpson J.R."/>
            <person name="Lauterbach L."/>
            <person name="Steele A.D."/>
            <person name="Gui C."/>
            <person name="Meng S."/>
            <person name="Li G."/>
            <person name="Viehrig K."/>
            <person name="Ye F."/>
            <person name="Su P."/>
            <person name="Kiefer A.F."/>
            <person name="Nichols A."/>
            <person name="Cepeda A.J."/>
            <person name="Yan W."/>
            <person name="Fan B."/>
            <person name="Jiang Y."/>
            <person name="Adhikari A."/>
            <person name="Zheng C.-J."/>
            <person name="Schuster L."/>
            <person name="Cowan T.M."/>
            <person name="Smanski M.J."/>
            <person name="Chevrette M.G."/>
            <person name="De Carvalho L.P.S."/>
            <person name="Shen B."/>
        </authorList>
    </citation>
    <scope>NUCLEOTIDE SEQUENCE [LARGE SCALE GENOMIC DNA]</scope>
    <source>
        <strain evidence="4 5">NPDC087045</strain>
    </source>
</reference>
<comment type="caution">
    <text evidence="4">The sequence shown here is derived from an EMBL/GenBank/DDBJ whole genome shotgun (WGS) entry which is preliminary data.</text>
</comment>
<dbReference type="SUPFAM" id="SSF52096">
    <property type="entry name" value="ClpP/crotonase"/>
    <property type="match status" value="1"/>
</dbReference>
<dbReference type="InterPro" id="IPR029045">
    <property type="entry name" value="ClpP/crotonase-like_dom_sf"/>
</dbReference>
<keyword evidence="5" id="KW-1185">Reference proteome</keyword>
<dbReference type="InterPro" id="IPR014748">
    <property type="entry name" value="Enoyl-CoA_hydra_C"/>
</dbReference>
<dbReference type="InterPro" id="IPR018376">
    <property type="entry name" value="Enoyl-CoA_hyd/isom_CS"/>
</dbReference>
<dbReference type="InterPro" id="IPR001753">
    <property type="entry name" value="Enoyl-CoA_hydra/iso"/>
</dbReference>
<dbReference type="PANTHER" id="PTHR11941">
    <property type="entry name" value="ENOYL-COA HYDRATASE-RELATED"/>
    <property type="match status" value="1"/>
</dbReference>
<dbReference type="Gene3D" id="3.90.226.10">
    <property type="entry name" value="2-enoyl-CoA Hydratase, Chain A, domain 1"/>
    <property type="match status" value="1"/>
</dbReference>
<evidence type="ECO:0000256" key="1">
    <source>
        <dbReference type="ARBA" id="ARBA00005254"/>
    </source>
</evidence>
<dbReference type="CDD" id="cd06558">
    <property type="entry name" value="crotonase-like"/>
    <property type="match status" value="1"/>
</dbReference>
<sequence>MNQENNFQDILIERHGSAVLHIALNRPDVRNALRNHTLLEITRVLGDAEMDDSIRAVVISGNGKAFAAGADINEMAQLSAIDTQLDVRPQYWRAIAGFSKPLLAAVNGYALGAGCEMLMHADIAIAGRGAKIGQPEINLGTIPGAGGTQRLIRTVGKPLAMKMVLSGEFISADEALAAGLIAEVTEDEATVARTLALADTIAAKSPLALRLAKESMLKSYELGLDAGLQFERKSFSLLAASDDRREGIEAFKAKRPAVFTGR</sequence>
<dbReference type="EMBL" id="JBIUZV010000003">
    <property type="protein sequence ID" value="MFJ3045366.1"/>
    <property type="molecule type" value="Genomic_DNA"/>
</dbReference>
<accession>A0ABW8EYI6</accession>
<organism evidence="4 5">
    <name type="scientific">Herbaspirillum chlorophenolicum</name>
    <dbReference type="NCBI Taxonomy" id="211589"/>
    <lineage>
        <taxon>Bacteria</taxon>
        <taxon>Pseudomonadati</taxon>
        <taxon>Pseudomonadota</taxon>
        <taxon>Betaproteobacteria</taxon>
        <taxon>Burkholderiales</taxon>
        <taxon>Oxalobacteraceae</taxon>
        <taxon>Herbaspirillum</taxon>
    </lineage>
</organism>